<evidence type="ECO:0000256" key="6">
    <source>
        <dbReference type="ARBA" id="ARBA00025295"/>
    </source>
</evidence>
<comment type="catalytic activity">
    <reaction evidence="7 8">
        <text>L-glutamyl-tRNA(Gln) + L-glutamine + ATP + H2O = L-glutaminyl-tRNA(Gln) + L-glutamate + ADP + phosphate + H(+)</text>
        <dbReference type="Rhea" id="RHEA:17521"/>
        <dbReference type="Rhea" id="RHEA-COMP:9681"/>
        <dbReference type="Rhea" id="RHEA-COMP:9684"/>
        <dbReference type="ChEBI" id="CHEBI:15377"/>
        <dbReference type="ChEBI" id="CHEBI:15378"/>
        <dbReference type="ChEBI" id="CHEBI:29985"/>
        <dbReference type="ChEBI" id="CHEBI:30616"/>
        <dbReference type="ChEBI" id="CHEBI:43474"/>
        <dbReference type="ChEBI" id="CHEBI:58359"/>
        <dbReference type="ChEBI" id="CHEBI:78520"/>
        <dbReference type="ChEBI" id="CHEBI:78521"/>
        <dbReference type="ChEBI" id="CHEBI:456216"/>
        <dbReference type="EC" id="6.3.5.7"/>
    </reaction>
</comment>
<comment type="function">
    <text evidence="6 8">Allows the formation of correctly charged Gln-tRNA(Gln) through the transamidation of misacylated Glu-tRNA(Gln) in organisms which lack glutaminyl-tRNA synthetase. The reaction takes place in the presence of glutamine and ATP through an activated gamma-phospho-Glu-tRNA(Gln).</text>
</comment>
<dbReference type="InterPro" id="IPR036928">
    <property type="entry name" value="AS_sf"/>
</dbReference>
<reference evidence="11" key="1">
    <citation type="submission" date="2016-10" db="EMBL/GenBank/DDBJ databases">
        <authorList>
            <person name="Varghese N."/>
            <person name="Submissions S."/>
        </authorList>
    </citation>
    <scope>NUCLEOTIDE SEQUENCE [LARGE SCALE GENOMIC DNA]</scope>
    <source>
        <strain evidence="11">DSM 1551</strain>
    </source>
</reference>
<dbReference type="GO" id="GO:0030956">
    <property type="term" value="C:glutamyl-tRNA(Gln) amidotransferase complex"/>
    <property type="evidence" value="ECO:0007669"/>
    <property type="project" value="InterPro"/>
</dbReference>
<dbReference type="HAMAP" id="MF_00120">
    <property type="entry name" value="GatA"/>
    <property type="match status" value="1"/>
</dbReference>
<dbReference type="AlphaFoldDB" id="A0A1I0CJW3"/>
<comment type="similarity">
    <text evidence="1 8">Belongs to the amidase family. GatA subfamily.</text>
</comment>
<dbReference type="GO" id="GO:0050567">
    <property type="term" value="F:glutaminyl-tRNA synthase (glutamine-hydrolyzing) activity"/>
    <property type="evidence" value="ECO:0007669"/>
    <property type="project" value="UniProtKB-UniRule"/>
</dbReference>
<dbReference type="NCBIfam" id="TIGR00132">
    <property type="entry name" value="gatA"/>
    <property type="match status" value="1"/>
</dbReference>
<feature type="active site" description="Charge relay system" evidence="8">
    <location>
        <position position="147"/>
    </location>
</feature>
<evidence type="ECO:0000313" key="11">
    <source>
        <dbReference type="Proteomes" id="UP000198558"/>
    </source>
</evidence>
<dbReference type="Gene3D" id="3.90.1300.10">
    <property type="entry name" value="Amidase signature (AS) domain"/>
    <property type="match status" value="1"/>
</dbReference>
<dbReference type="PANTHER" id="PTHR11895">
    <property type="entry name" value="TRANSAMIDASE"/>
    <property type="match status" value="1"/>
</dbReference>
<dbReference type="GeneID" id="78287538"/>
<dbReference type="InterPro" id="IPR004412">
    <property type="entry name" value="GatA"/>
</dbReference>
<dbReference type="Proteomes" id="UP000198558">
    <property type="component" value="Unassembled WGS sequence"/>
</dbReference>
<dbReference type="InterPro" id="IPR000120">
    <property type="entry name" value="Amidase"/>
</dbReference>
<gene>
    <name evidence="8" type="primary">gatA</name>
    <name evidence="10" type="ORF">SAMN04489758_10382</name>
</gene>
<dbReference type="GO" id="GO:0006412">
    <property type="term" value="P:translation"/>
    <property type="evidence" value="ECO:0007669"/>
    <property type="project" value="UniProtKB-UniRule"/>
</dbReference>
<keyword evidence="10" id="KW-0808">Transferase</keyword>
<keyword evidence="5 8" id="KW-0648">Protein biosynthesis</keyword>
<keyword evidence="2 8" id="KW-0436">Ligase</keyword>
<dbReference type="RefSeq" id="WP_092352161.1">
    <property type="nucleotide sequence ID" value="NZ_CAOJGJ010000036.1"/>
</dbReference>
<evidence type="ECO:0000256" key="7">
    <source>
        <dbReference type="ARBA" id="ARBA00047407"/>
    </source>
</evidence>
<dbReference type="Pfam" id="PF01425">
    <property type="entry name" value="Amidase"/>
    <property type="match status" value="1"/>
</dbReference>
<evidence type="ECO:0000256" key="8">
    <source>
        <dbReference type="HAMAP-Rule" id="MF_00120"/>
    </source>
</evidence>
<proteinExistence type="inferred from homology"/>
<keyword evidence="11" id="KW-1185">Reference proteome</keyword>
<evidence type="ECO:0000259" key="9">
    <source>
        <dbReference type="Pfam" id="PF01425"/>
    </source>
</evidence>
<name>A0A1I0CJW3_9FIRM</name>
<comment type="subunit">
    <text evidence="8">Heterotrimer of A, B and C subunits.</text>
</comment>
<dbReference type="SUPFAM" id="SSF75304">
    <property type="entry name" value="Amidase signature (AS) enzymes"/>
    <property type="match status" value="1"/>
</dbReference>
<keyword evidence="4 8" id="KW-0067">ATP-binding</keyword>
<evidence type="ECO:0000256" key="3">
    <source>
        <dbReference type="ARBA" id="ARBA00022741"/>
    </source>
</evidence>
<evidence type="ECO:0000313" key="10">
    <source>
        <dbReference type="EMBL" id="SET19741.1"/>
    </source>
</evidence>
<evidence type="ECO:0000256" key="2">
    <source>
        <dbReference type="ARBA" id="ARBA00022598"/>
    </source>
</evidence>
<accession>A0A1I0CJW3</accession>
<feature type="active site" description="Acyl-ester intermediate" evidence="8">
    <location>
        <position position="171"/>
    </location>
</feature>
<keyword evidence="3 8" id="KW-0547">Nucleotide-binding</keyword>
<dbReference type="GO" id="GO:0016740">
    <property type="term" value="F:transferase activity"/>
    <property type="evidence" value="ECO:0007669"/>
    <property type="project" value="UniProtKB-KW"/>
</dbReference>
<dbReference type="InterPro" id="IPR020556">
    <property type="entry name" value="Amidase_CS"/>
</dbReference>
<feature type="active site" description="Charge relay system" evidence="8">
    <location>
        <position position="72"/>
    </location>
</feature>
<feature type="domain" description="Amidase" evidence="9">
    <location>
        <begin position="28"/>
        <end position="461"/>
    </location>
</feature>
<dbReference type="GO" id="GO:0005524">
    <property type="term" value="F:ATP binding"/>
    <property type="evidence" value="ECO:0007669"/>
    <property type="project" value="UniProtKB-KW"/>
</dbReference>
<dbReference type="EC" id="6.3.5.7" evidence="8"/>
<organism evidence="10 11">
    <name type="scientific">Thomasclavelia cocleata</name>
    <dbReference type="NCBI Taxonomy" id="69824"/>
    <lineage>
        <taxon>Bacteria</taxon>
        <taxon>Bacillati</taxon>
        <taxon>Bacillota</taxon>
        <taxon>Erysipelotrichia</taxon>
        <taxon>Erysipelotrichales</taxon>
        <taxon>Coprobacillaceae</taxon>
        <taxon>Thomasclavelia</taxon>
    </lineage>
</organism>
<dbReference type="EMBL" id="FOIN01000003">
    <property type="protein sequence ID" value="SET19741.1"/>
    <property type="molecule type" value="Genomic_DNA"/>
</dbReference>
<evidence type="ECO:0000256" key="1">
    <source>
        <dbReference type="ARBA" id="ARBA00008069"/>
    </source>
</evidence>
<dbReference type="InterPro" id="IPR023631">
    <property type="entry name" value="Amidase_dom"/>
</dbReference>
<protein>
    <recommendedName>
        <fullName evidence="8">Glutamyl-tRNA(Gln) amidotransferase subunit A</fullName>
        <shortName evidence="8">Glu-ADT subunit A</shortName>
        <ecNumber evidence="8">6.3.5.7</ecNumber>
    </recommendedName>
</protein>
<evidence type="ECO:0000256" key="4">
    <source>
        <dbReference type="ARBA" id="ARBA00022840"/>
    </source>
</evidence>
<evidence type="ECO:0000256" key="5">
    <source>
        <dbReference type="ARBA" id="ARBA00022917"/>
    </source>
</evidence>
<dbReference type="PROSITE" id="PS00571">
    <property type="entry name" value="AMIDASES"/>
    <property type="match status" value="1"/>
</dbReference>
<dbReference type="PANTHER" id="PTHR11895:SF151">
    <property type="entry name" value="GLUTAMYL-TRNA(GLN) AMIDOTRANSFERASE SUBUNIT A"/>
    <property type="match status" value="1"/>
</dbReference>
<dbReference type="OrthoDB" id="9811471at2"/>
<sequence length="482" mass="53061">MKVYSIEELHDLIVNDKINIDEYYHDLFKEAEFQQNRLNAFVTITKDNALNNIKDIKINDDEILKGIPGVFKDNFNTKGIKTTASSKMLEDYVPVYNATVVEKLFDKGISLIGKSSMDELAMGGTNKSALTGPVFNPWDSTRIAGGSSGGSAALVGSGIVPFALGSDTGDSIRKPAGFCGIVGFKPTWGRISRFGVIPYASSLDHVGAFTRNVRDMAIVTEALAGYDKRDMTSSTRDVPHYLQELNSDIKGMKIAVLKTISNEIRNVEIKNNFNHVVETFKQLGAIVEEVEIPVYLAKAILPTYTIIANSEATSNHSCLDGIKYGDRQPGSSTDEVMINSRTDGFGAHIKRRFILGNIALATENQERMFRKAQRVRRLIVEEMNKIYDNYDIILTPNGGGIAPKLDEANDDRLSDEYLILENHLALGNFAGTPSISIPSGFCEGMPIAVNIMGRLFEEQTVFNVAYALEQALGLANQYSREG</sequence>